<feature type="domain" description="ASPIC/UnbV" evidence="4">
    <location>
        <begin position="1129"/>
        <end position="1186"/>
    </location>
</feature>
<dbReference type="EMBL" id="CP016094">
    <property type="protein sequence ID" value="AOS43596.1"/>
    <property type="molecule type" value="Genomic_DNA"/>
</dbReference>
<dbReference type="Pfam" id="PF07593">
    <property type="entry name" value="UnbV_ASPIC"/>
    <property type="match status" value="2"/>
</dbReference>
<dbReference type="Gene3D" id="2.130.10.130">
    <property type="entry name" value="Integrin alpha, N-terminal"/>
    <property type="match status" value="3"/>
</dbReference>
<dbReference type="InterPro" id="IPR011519">
    <property type="entry name" value="UnbV_ASPIC"/>
</dbReference>
<dbReference type="OrthoDB" id="1488578at2"/>
<dbReference type="KEGG" id="obg:Verru16b_00647"/>
<dbReference type="STRING" id="1838286.Verru16b_00647"/>
<dbReference type="PANTHER" id="PTHR16026">
    <property type="entry name" value="CARTILAGE ACIDIC PROTEIN 1"/>
    <property type="match status" value="1"/>
</dbReference>
<accession>A0A1D8ARU1</accession>
<keyword evidence="3" id="KW-0325">Glycoprotein</keyword>
<feature type="domain" description="ASPIC/UnbV" evidence="4">
    <location>
        <begin position="538"/>
        <end position="605"/>
    </location>
</feature>
<dbReference type="RefSeq" id="WP_083270061.1">
    <property type="nucleotide sequence ID" value="NZ_CP016094.1"/>
</dbReference>
<protein>
    <submittedName>
        <fullName evidence="5">FG-GAP repeat protein</fullName>
    </submittedName>
</protein>
<dbReference type="Proteomes" id="UP000095228">
    <property type="component" value="Chromosome"/>
</dbReference>
<keyword evidence="2" id="KW-0677">Repeat</keyword>
<dbReference type="SUPFAM" id="SSF69318">
    <property type="entry name" value="Integrin alpha N-terminal domain"/>
    <property type="match status" value="2"/>
</dbReference>
<evidence type="ECO:0000256" key="3">
    <source>
        <dbReference type="ARBA" id="ARBA00023180"/>
    </source>
</evidence>
<dbReference type="Pfam" id="PF13517">
    <property type="entry name" value="FG-GAP_3"/>
    <property type="match status" value="5"/>
</dbReference>
<dbReference type="SMART" id="SM00191">
    <property type="entry name" value="Int_alpha"/>
    <property type="match status" value="4"/>
</dbReference>
<keyword evidence="1" id="KW-0732">Signal</keyword>
<reference evidence="5 6" key="1">
    <citation type="submission" date="2016-06" db="EMBL/GenBank/DDBJ databases">
        <title>Three novel species with peptidoglycan cell walls form the new genus Lacunisphaera gen. nov. in the family Opitutaceae of the verrucomicrobial subdivision 4.</title>
        <authorList>
            <person name="Rast P."/>
            <person name="Gloeckner I."/>
            <person name="Jogler M."/>
            <person name="Boedeker C."/>
            <person name="Jeske O."/>
            <person name="Wiegand S."/>
            <person name="Reinhardt R."/>
            <person name="Schumann P."/>
            <person name="Rohde M."/>
            <person name="Spring S."/>
            <person name="Gloeckner F.O."/>
            <person name="Jogler C."/>
        </authorList>
    </citation>
    <scope>NUCLEOTIDE SEQUENCE [LARGE SCALE GENOMIC DNA]</scope>
    <source>
        <strain evidence="5 6">IG16b</strain>
    </source>
</reference>
<organism evidence="5 6">
    <name type="scientific">Lacunisphaera limnophila</name>
    <dbReference type="NCBI Taxonomy" id="1838286"/>
    <lineage>
        <taxon>Bacteria</taxon>
        <taxon>Pseudomonadati</taxon>
        <taxon>Verrucomicrobiota</taxon>
        <taxon>Opitutia</taxon>
        <taxon>Opitutales</taxon>
        <taxon>Opitutaceae</taxon>
        <taxon>Lacunisphaera</taxon>
    </lineage>
</organism>
<evidence type="ECO:0000313" key="5">
    <source>
        <dbReference type="EMBL" id="AOS43596.1"/>
    </source>
</evidence>
<dbReference type="InterPro" id="IPR013519">
    <property type="entry name" value="Int_alpha_beta-p"/>
</dbReference>
<gene>
    <name evidence="5" type="ORF">Verru16b_00647</name>
</gene>
<dbReference type="InterPro" id="IPR013517">
    <property type="entry name" value="FG-GAP"/>
</dbReference>
<evidence type="ECO:0000313" key="6">
    <source>
        <dbReference type="Proteomes" id="UP000095228"/>
    </source>
</evidence>
<keyword evidence="6" id="KW-1185">Reference proteome</keyword>
<dbReference type="AlphaFoldDB" id="A0A1D8ARU1"/>
<evidence type="ECO:0000256" key="1">
    <source>
        <dbReference type="ARBA" id="ARBA00022729"/>
    </source>
</evidence>
<proteinExistence type="predicted"/>
<dbReference type="InterPro" id="IPR027039">
    <property type="entry name" value="Crtac1"/>
</dbReference>
<evidence type="ECO:0000259" key="4">
    <source>
        <dbReference type="Pfam" id="PF07593"/>
    </source>
</evidence>
<sequence>MATAQPAWKKSVVCRGPRLAGLHGAVALIGLSALITVLRAADPGLSEAPFAARSAPAGRTLFTALSPEATGIKAMNHYGDPQMWGKHYTELMNGSLGTGVAVADFDRDGRPDVFVVSKTGPGRLFRNLGDWKFADVTVTAGLAAPADLLRTDRPEWTQGAAWADVNNDGWLDLYVCRFAAPNLLYISRGDGTFQEEAQRRGLAVTDASGLGTFFDYDRDGWLDVYVQTNLLDTVKAPNGQRDYLFHNRGDGTFEDVTVRAGITDENLAHGTAVWDHDGDGWPDLYVANDFTAPDKLYRNNRDGTFTDVIHRVVPVMPYSSMGADQGDLNNDGRPDLLVADMAATSHEKDHRGMAYSRTLKTGTPEPAAGEALQTSRNTLFLNTGTGRVLEAAHLAGLDATDWTWSVRFEDLDNDGRVDLHVTNGMIREYQNVDLLDRMVMAETFPERVGLMRGSPKLAEANLAYRNLGDLRFEEVGAAWGLNQTGVSFGAAYGDFDGDGDLDVIYANHEDHPTVLRNDSPTGHRLVIALRGTVSNRYGVGGTVRIETATGSQVRTLTLARGYLSSSEPILHFGLGEETIITRLTVEWPSGHTQRFTDIRAERKLTITEPAGLARPAAPPVASPTQFTAVKAATGLDLKAEESFDQESQPLVPVRFDRLGPALALGDLNQDGQTDLVLGGTGRSPAQIVLRAAERFATAGNLPASPVDDGPLLLLDADGDGLPDLLQTKAGVNRAANSPYFQPVLHHNSGAGFTPVPDALPTLPLSVGAAVAADFDRDGRLDVFLGGRVLPGRYPQPPRSALLRNTGGRFEDVTDTLAPALREAGLVRSALWSDVDGDGWVDLLLALEWGGVRYFRNDAGRGFSDQSAAAGFAAAGDGAWTSLAAADFNGDGRLDYAAGNTGLNTLTQPPALIFLGNFKGGNALQLVEAYQEGDKLYPRRTRKELGGQIPAILQRFPRNDPYARATLPDLLGADRLAAARRFAATELQSGVFLSQPGGSYRFSPLPRIAQIAPIQGMVAGDFDGDGLADLYAVQNSFAPNPGVGRFDGGLSQLLRGDGRGTFTAVEPAQSGLVVPGDAKALVVLDLDADGWPDFLLSRNNATTLAWRNEGIPGRHSFQVRLRGRPGNATAIGARLQLALTDGTTQFAEISAGGGYYSQSDTGAFFGWSQGNPPRRLTVRWPDGTISEQALTELPGARLDVAAP</sequence>
<dbReference type="InterPro" id="IPR028994">
    <property type="entry name" value="Integrin_alpha_N"/>
</dbReference>
<name>A0A1D8ARU1_9BACT</name>
<evidence type="ECO:0000256" key="2">
    <source>
        <dbReference type="ARBA" id="ARBA00022737"/>
    </source>
</evidence>
<dbReference type="PANTHER" id="PTHR16026:SF0">
    <property type="entry name" value="CARTILAGE ACIDIC PROTEIN 1"/>
    <property type="match status" value="1"/>
</dbReference>